<dbReference type="SUPFAM" id="SSF52540">
    <property type="entry name" value="P-loop containing nucleoside triphosphate hydrolases"/>
    <property type="match status" value="1"/>
</dbReference>
<dbReference type="PROSITE" id="PS50067">
    <property type="entry name" value="KINESIN_MOTOR_2"/>
    <property type="match status" value="1"/>
</dbReference>
<name>G5E3B5_9PIPI</name>
<dbReference type="PROSITE" id="PS00411">
    <property type="entry name" value="KINESIN_MOTOR_1"/>
    <property type="match status" value="1"/>
</dbReference>
<keyword evidence="8" id="KW-0505">Motor protein</keyword>
<dbReference type="EMBL" id="JP287879">
    <property type="protein sequence ID" value="AEQ17238.1"/>
    <property type="molecule type" value="mRNA"/>
</dbReference>
<keyword evidence="6" id="KW-0067">ATP-binding</keyword>
<keyword evidence="7" id="KW-0175">Coiled coil</keyword>
<evidence type="ECO:0000256" key="6">
    <source>
        <dbReference type="ARBA" id="ARBA00022840"/>
    </source>
</evidence>
<dbReference type="Gene3D" id="3.40.850.10">
    <property type="entry name" value="Kinesin motor domain"/>
    <property type="match status" value="1"/>
</dbReference>
<dbReference type="GO" id="GO:0005876">
    <property type="term" value="C:spindle microtubule"/>
    <property type="evidence" value="ECO:0007669"/>
    <property type="project" value="TreeGrafter"/>
</dbReference>
<evidence type="ECO:0000313" key="12">
    <source>
        <dbReference type="EMBL" id="AEQ17238.1"/>
    </source>
</evidence>
<dbReference type="Pfam" id="PF00225">
    <property type="entry name" value="Kinesin"/>
    <property type="match status" value="1"/>
</dbReference>
<dbReference type="PANTHER" id="PTHR47970:SF29">
    <property type="entry name" value="KINESIN FAMILY MEMBER 20B"/>
    <property type="match status" value="1"/>
</dbReference>
<dbReference type="GO" id="GO:0072686">
    <property type="term" value="C:mitotic spindle"/>
    <property type="evidence" value="ECO:0007669"/>
    <property type="project" value="TreeGrafter"/>
</dbReference>
<dbReference type="AlphaFoldDB" id="G5E3B5"/>
<comment type="subcellular location">
    <subcellularLocation>
        <location evidence="1">Cytoplasm</location>
        <location evidence="1">Cytoskeleton</location>
        <location evidence="1">Spindle</location>
    </subcellularLocation>
</comment>
<dbReference type="GO" id="GO:0007018">
    <property type="term" value="P:microtubule-based movement"/>
    <property type="evidence" value="ECO:0007669"/>
    <property type="project" value="InterPro"/>
</dbReference>
<evidence type="ECO:0000256" key="1">
    <source>
        <dbReference type="ARBA" id="ARBA00004186"/>
    </source>
</evidence>
<dbReference type="InterPro" id="IPR027417">
    <property type="entry name" value="P-loop_NTPase"/>
</dbReference>
<dbReference type="GO" id="GO:0005634">
    <property type="term" value="C:nucleus"/>
    <property type="evidence" value="ECO:0007669"/>
    <property type="project" value="TreeGrafter"/>
</dbReference>
<feature type="non-terminal residue" evidence="12">
    <location>
        <position position="1"/>
    </location>
</feature>
<evidence type="ECO:0000256" key="9">
    <source>
        <dbReference type="ARBA" id="ARBA00023212"/>
    </source>
</evidence>
<accession>G5E3B5</accession>
<evidence type="ECO:0000256" key="5">
    <source>
        <dbReference type="ARBA" id="ARBA00022741"/>
    </source>
</evidence>
<keyword evidence="2" id="KW-0963">Cytoplasm</keyword>
<dbReference type="InterPro" id="IPR001752">
    <property type="entry name" value="Kinesin_motor_dom"/>
</dbReference>
<organism evidence="12">
    <name type="scientific">Pipa carvalhoi</name>
    <name type="common">Carvalho's Surinam toad</name>
    <dbReference type="NCBI Taxonomy" id="191480"/>
    <lineage>
        <taxon>Eukaryota</taxon>
        <taxon>Metazoa</taxon>
        <taxon>Chordata</taxon>
        <taxon>Craniata</taxon>
        <taxon>Vertebrata</taxon>
        <taxon>Euteleostomi</taxon>
        <taxon>Amphibia</taxon>
        <taxon>Batrachia</taxon>
        <taxon>Anura</taxon>
        <taxon>Pipoidea</taxon>
        <taxon>Pipidae</taxon>
        <taxon>Pipinae</taxon>
        <taxon>Pipa</taxon>
    </lineage>
</organism>
<dbReference type="InterPro" id="IPR047149">
    <property type="entry name" value="KIF11-like"/>
</dbReference>
<feature type="non-terminal residue" evidence="12">
    <location>
        <position position="140"/>
    </location>
</feature>
<evidence type="ECO:0000256" key="3">
    <source>
        <dbReference type="ARBA" id="ARBA00022553"/>
    </source>
</evidence>
<keyword evidence="4" id="KW-0493">Microtubule</keyword>
<dbReference type="PRINTS" id="PR00380">
    <property type="entry name" value="KINESINHEAVY"/>
</dbReference>
<reference evidence="12" key="1">
    <citation type="submission" date="2011-09" db="EMBL/GenBank/DDBJ databases">
        <title>The odds of duplicate gene persistence after polyploidization.</title>
        <authorList>
            <person name="Chain F.J.J."/>
            <person name="Evans B.J."/>
            <person name="Dushoff J."/>
        </authorList>
    </citation>
    <scope>NUCLEOTIDE SEQUENCE</scope>
    <source>
        <tissue evidence="12">Liver</tissue>
    </source>
</reference>
<keyword evidence="5" id="KW-0547">Nucleotide-binding</keyword>
<evidence type="ECO:0000256" key="4">
    <source>
        <dbReference type="ARBA" id="ARBA00022701"/>
    </source>
</evidence>
<dbReference type="GO" id="GO:0005524">
    <property type="term" value="F:ATP binding"/>
    <property type="evidence" value="ECO:0007669"/>
    <property type="project" value="UniProtKB-KW"/>
</dbReference>
<evidence type="ECO:0000259" key="11">
    <source>
        <dbReference type="PROSITE" id="PS50067"/>
    </source>
</evidence>
<dbReference type="GO" id="GO:0008017">
    <property type="term" value="F:microtubule binding"/>
    <property type="evidence" value="ECO:0007669"/>
    <property type="project" value="InterPro"/>
</dbReference>
<dbReference type="InterPro" id="IPR036961">
    <property type="entry name" value="Kinesin_motor_dom_sf"/>
</dbReference>
<dbReference type="PANTHER" id="PTHR47970">
    <property type="entry name" value="KINESIN-LIKE PROTEIN KIF11"/>
    <property type="match status" value="1"/>
</dbReference>
<protein>
    <recommendedName>
        <fullName evidence="11">Kinesin motor domain-containing protein</fullName>
    </recommendedName>
</protein>
<keyword evidence="9" id="KW-0206">Cytoskeleton</keyword>
<feature type="domain" description="Kinesin motor" evidence="11">
    <location>
        <begin position="1"/>
        <end position="61"/>
    </location>
</feature>
<evidence type="ECO:0000256" key="2">
    <source>
        <dbReference type="ARBA" id="ARBA00022490"/>
    </source>
</evidence>
<dbReference type="InterPro" id="IPR019821">
    <property type="entry name" value="Kinesin_motor_CS"/>
</dbReference>
<sequence>IAYTLNSSSSRSHSIFTVRLLKIEDADIPRVVKVSELALCDLAGSERCTKTQNEDRLKSGNIVCMIVNICQSASSYDETLNVLKFSAVAQKVLILESGQNSVSCGQKKSARDVSFIINNADSVWMSRKATVHWDSQLEDV</sequence>
<comment type="caution">
    <text evidence="10">Lacks conserved residue(s) required for the propagation of feature annotation.</text>
</comment>
<evidence type="ECO:0000256" key="10">
    <source>
        <dbReference type="PROSITE-ProRule" id="PRU00283"/>
    </source>
</evidence>
<evidence type="ECO:0000256" key="8">
    <source>
        <dbReference type="ARBA" id="ARBA00023175"/>
    </source>
</evidence>
<keyword evidence="3" id="KW-0597">Phosphoprotein</keyword>
<comment type="similarity">
    <text evidence="10">Belongs to the TRAFAC class myosin-kinesin ATPase superfamily. Kinesin family.</text>
</comment>
<dbReference type="GO" id="GO:0090307">
    <property type="term" value="P:mitotic spindle assembly"/>
    <property type="evidence" value="ECO:0007669"/>
    <property type="project" value="TreeGrafter"/>
</dbReference>
<proteinExistence type="evidence at transcript level"/>
<dbReference type="GO" id="GO:0008574">
    <property type="term" value="F:plus-end-directed microtubule motor activity"/>
    <property type="evidence" value="ECO:0007669"/>
    <property type="project" value="TreeGrafter"/>
</dbReference>
<dbReference type="GO" id="GO:0051231">
    <property type="term" value="P:spindle elongation"/>
    <property type="evidence" value="ECO:0007669"/>
    <property type="project" value="TreeGrafter"/>
</dbReference>
<evidence type="ECO:0000256" key="7">
    <source>
        <dbReference type="ARBA" id="ARBA00023054"/>
    </source>
</evidence>